<dbReference type="OrthoDB" id="1933717at2759"/>
<accession>A0A9P5MQY6</accession>
<organism evidence="1 2">
    <name type="scientific">Russula ochroleuca</name>
    <dbReference type="NCBI Taxonomy" id="152965"/>
    <lineage>
        <taxon>Eukaryota</taxon>
        <taxon>Fungi</taxon>
        <taxon>Dikarya</taxon>
        <taxon>Basidiomycota</taxon>
        <taxon>Agaricomycotina</taxon>
        <taxon>Agaricomycetes</taxon>
        <taxon>Russulales</taxon>
        <taxon>Russulaceae</taxon>
        <taxon>Russula</taxon>
    </lineage>
</organism>
<sequence>MHLEACHEPPSRIRRARAPERSHVCACARLSSYTRIAAETGSLGINRGGAGIILDTAAHPTATMPYLTSGRADRLSGRFCSANWEMAEVGRDWKDLIVQK</sequence>
<dbReference type="Proteomes" id="UP000759537">
    <property type="component" value="Unassembled WGS sequence"/>
</dbReference>
<reference evidence="1" key="1">
    <citation type="submission" date="2019-10" db="EMBL/GenBank/DDBJ databases">
        <authorList>
            <consortium name="DOE Joint Genome Institute"/>
            <person name="Kuo A."/>
            <person name="Miyauchi S."/>
            <person name="Kiss E."/>
            <person name="Drula E."/>
            <person name="Kohler A."/>
            <person name="Sanchez-Garcia M."/>
            <person name="Andreopoulos B."/>
            <person name="Barry K.W."/>
            <person name="Bonito G."/>
            <person name="Buee M."/>
            <person name="Carver A."/>
            <person name="Chen C."/>
            <person name="Cichocki N."/>
            <person name="Clum A."/>
            <person name="Culley D."/>
            <person name="Crous P.W."/>
            <person name="Fauchery L."/>
            <person name="Girlanda M."/>
            <person name="Hayes R."/>
            <person name="Keri Z."/>
            <person name="LaButti K."/>
            <person name="Lipzen A."/>
            <person name="Lombard V."/>
            <person name="Magnuson J."/>
            <person name="Maillard F."/>
            <person name="Morin E."/>
            <person name="Murat C."/>
            <person name="Nolan M."/>
            <person name="Ohm R."/>
            <person name="Pangilinan J."/>
            <person name="Pereira M."/>
            <person name="Perotto S."/>
            <person name="Peter M."/>
            <person name="Riley R."/>
            <person name="Sitrit Y."/>
            <person name="Stielow B."/>
            <person name="Szollosi G."/>
            <person name="Zifcakova L."/>
            <person name="Stursova M."/>
            <person name="Spatafora J.W."/>
            <person name="Tedersoo L."/>
            <person name="Vaario L.-M."/>
            <person name="Yamada A."/>
            <person name="Yan M."/>
            <person name="Wang P."/>
            <person name="Xu J."/>
            <person name="Bruns T."/>
            <person name="Baldrian P."/>
            <person name="Vilgalys R."/>
            <person name="Henrissat B."/>
            <person name="Grigoriev I.V."/>
            <person name="Hibbett D."/>
            <person name="Nagy L.G."/>
            <person name="Martin F.M."/>
        </authorList>
    </citation>
    <scope>NUCLEOTIDE SEQUENCE</scope>
    <source>
        <strain evidence="1">Prilba</strain>
    </source>
</reference>
<evidence type="ECO:0000313" key="2">
    <source>
        <dbReference type="Proteomes" id="UP000759537"/>
    </source>
</evidence>
<proteinExistence type="predicted"/>
<comment type="caution">
    <text evidence="1">The sequence shown here is derived from an EMBL/GenBank/DDBJ whole genome shotgun (WGS) entry which is preliminary data.</text>
</comment>
<name>A0A9P5MQY6_9AGAM</name>
<protein>
    <submittedName>
        <fullName evidence="1">Uncharacterized protein</fullName>
    </submittedName>
</protein>
<keyword evidence="2" id="KW-1185">Reference proteome</keyword>
<evidence type="ECO:0000313" key="1">
    <source>
        <dbReference type="EMBL" id="KAF8469850.1"/>
    </source>
</evidence>
<dbReference type="AlphaFoldDB" id="A0A9P5MQY6"/>
<reference evidence="1" key="2">
    <citation type="journal article" date="2020" name="Nat. Commun.">
        <title>Large-scale genome sequencing of mycorrhizal fungi provides insights into the early evolution of symbiotic traits.</title>
        <authorList>
            <person name="Miyauchi S."/>
            <person name="Kiss E."/>
            <person name="Kuo A."/>
            <person name="Drula E."/>
            <person name="Kohler A."/>
            <person name="Sanchez-Garcia M."/>
            <person name="Morin E."/>
            <person name="Andreopoulos B."/>
            <person name="Barry K.W."/>
            <person name="Bonito G."/>
            <person name="Buee M."/>
            <person name="Carver A."/>
            <person name="Chen C."/>
            <person name="Cichocki N."/>
            <person name="Clum A."/>
            <person name="Culley D."/>
            <person name="Crous P.W."/>
            <person name="Fauchery L."/>
            <person name="Girlanda M."/>
            <person name="Hayes R.D."/>
            <person name="Keri Z."/>
            <person name="LaButti K."/>
            <person name="Lipzen A."/>
            <person name="Lombard V."/>
            <person name="Magnuson J."/>
            <person name="Maillard F."/>
            <person name="Murat C."/>
            <person name="Nolan M."/>
            <person name="Ohm R.A."/>
            <person name="Pangilinan J."/>
            <person name="Pereira M.F."/>
            <person name="Perotto S."/>
            <person name="Peter M."/>
            <person name="Pfister S."/>
            <person name="Riley R."/>
            <person name="Sitrit Y."/>
            <person name="Stielow J.B."/>
            <person name="Szollosi G."/>
            <person name="Zifcakova L."/>
            <person name="Stursova M."/>
            <person name="Spatafora J.W."/>
            <person name="Tedersoo L."/>
            <person name="Vaario L.M."/>
            <person name="Yamada A."/>
            <person name="Yan M."/>
            <person name="Wang P."/>
            <person name="Xu J."/>
            <person name="Bruns T."/>
            <person name="Baldrian P."/>
            <person name="Vilgalys R."/>
            <person name="Dunand C."/>
            <person name="Henrissat B."/>
            <person name="Grigoriev I.V."/>
            <person name="Hibbett D."/>
            <person name="Nagy L.G."/>
            <person name="Martin F.M."/>
        </authorList>
    </citation>
    <scope>NUCLEOTIDE SEQUENCE</scope>
    <source>
        <strain evidence="1">Prilba</strain>
    </source>
</reference>
<gene>
    <name evidence="1" type="ORF">DFH94DRAFT_772925</name>
</gene>
<dbReference type="EMBL" id="WHVB01000027">
    <property type="protein sequence ID" value="KAF8469850.1"/>
    <property type="molecule type" value="Genomic_DNA"/>
</dbReference>